<dbReference type="OrthoDB" id="5801278at2759"/>
<gene>
    <name evidence="3" type="ORF">CBOVIS_LOCUS9756</name>
</gene>
<sequence length="405" mass="45250">MPDHLSIEDGFISQKFKFFLSGPDGCAIVAAIEEQYQCFIEIVNDSLKITPKHQNADVTSIENILRETWQKQNDRLVIKAAALNASCTHMCQAILPRAYSAVAILFSDDIRRRSRCDDVLNEHFDGKVTIYGNETAVELARMFLIECLTDHFGPLEMEIPPVQRTTKNLNNYIGQASIPSPKRSYSFGTPPSENDIFANCDVLSPQSSTNSLPPFFDESFLSNKFDQNITIPAPIVPSSFNYPPPPIPQFSPMSFFAPPPPPPHMSPISPPRTNNVEKLRVLITKDDVNRILGNRAALKKQIEAQFNCVVSVRTDCPFQFGMIPVEIMGQNSEQCRNARDWICKTACHQYSDGSPTKSDSGISSNSSPSSLENITPEKRFPRKSAFRDQPKVLLALSPRKTPPLE</sequence>
<dbReference type="InterPro" id="IPR036612">
    <property type="entry name" value="KH_dom_type_1_sf"/>
</dbReference>
<proteinExistence type="predicted"/>
<dbReference type="EMBL" id="CADEPM010000006">
    <property type="protein sequence ID" value="CAB3407905.1"/>
    <property type="molecule type" value="Genomic_DNA"/>
</dbReference>
<dbReference type="CDD" id="cd00105">
    <property type="entry name" value="KH-I"/>
    <property type="match status" value="1"/>
</dbReference>
<comment type="caution">
    <text evidence="3">The sequence shown here is derived from an EMBL/GenBank/DDBJ whole genome shotgun (WGS) entry which is preliminary data.</text>
</comment>
<evidence type="ECO:0000256" key="1">
    <source>
        <dbReference type="SAM" id="MobiDB-lite"/>
    </source>
</evidence>
<feature type="region of interest" description="Disordered" evidence="1">
    <location>
        <begin position="352"/>
        <end position="405"/>
    </location>
</feature>
<dbReference type="InterPro" id="IPR004087">
    <property type="entry name" value="KH_dom"/>
</dbReference>
<dbReference type="GO" id="GO:0003723">
    <property type="term" value="F:RNA binding"/>
    <property type="evidence" value="ECO:0007669"/>
    <property type="project" value="InterPro"/>
</dbReference>
<dbReference type="SUPFAM" id="SSF54791">
    <property type="entry name" value="Eukaryotic type KH-domain (KH-domain type I)"/>
    <property type="match status" value="1"/>
</dbReference>
<reference evidence="3 4" key="1">
    <citation type="submission" date="2020-04" db="EMBL/GenBank/DDBJ databases">
        <authorList>
            <person name="Laetsch R D."/>
            <person name="Stevens L."/>
            <person name="Kumar S."/>
            <person name="Blaxter L. M."/>
        </authorList>
    </citation>
    <scope>NUCLEOTIDE SEQUENCE [LARGE SCALE GENOMIC DNA]</scope>
</reference>
<evidence type="ECO:0000313" key="3">
    <source>
        <dbReference type="EMBL" id="CAB3407905.1"/>
    </source>
</evidence>
<evidence type="ECO:0000313" key="4">
    <source>
        <dbReference type="Proteomes" id="UP000494206"/>
    </source>
</evidence>
<feature type="compositionally biased region" description="Basic and acidic residues" evidence="1">
    <location>
        <begin position="375"/>
        <end position="390"/>
    </location>
</feature>
<dbReference type="AlphaFoldDB" id="A0A8S1F612"/>
<name>A0A8S1F612_9PELO</name>
<evidence type="ECO:0000259" key="2">
    <source>
        <dbReference type="SMART" id="SM00322"/>
    </source>
</evidence>
<protein>
    <recommendedName>
        <fullName evidence="2">K Homology domain-containing protein</fullName>
    </recommendedName>
</protein>
<feature type="compositionally biased region" description="Low complexity" evidence="1">
    <location>
        <begin position="358"/>
        <end position="370"/>
    </location>
</feature>
<dbReference type="Proteomes" id="UP000494206">
    <property type="component" value="Unassembled WGS sequence"/>
</dbReference>
<organism evidence="3 4">
    <name type="scientific">Caenorhabditis bovis</name>
    <dbReference type="NCBI Taxonomy" id="2654633"/>
    <lineage>
        <taxon>Eukaryota</taxon>
        <taxon>Metazoa</taxon>
        <taxon>Ecdysozoa</taxon>
        <taxon>Nematoda</taxon>
        <taxon>Chromadorea</taxon>
        <taxon>Rhabditida</taxon>
        <taxon>Rhabditina</taxon>
        <taxon>Rhabditomorpha</taxon>
        <taxon>Rhabditoidea</taxon>
        <taxon>Rhabditidae</taxon>
        <taxon>Peloderinae</taxon>
        <taxon>Caenorhabditis</taxon>
    </lineage>
</organism>
<accession>A0A8S1F612</accession>
<feature type="domain" description="K Homology" evidence="2">
    <location>
        <begin position="275"/>
        <end position="347"/>
    </location>
</feature>
<keyword evidence="4" id="KW-1185">Reference proteome</keyword>
<dbReference type="SMART" id="SM00322">
    <property type="entry name" value="KH"/>
    <property type="match status" value="1"/>
</dbReference>